<dbReference type="HAMAP" id="MF_00302">
    <property type="entry name" value="ClpS"/>
    <property type="match status" value="1"/>
</dbReference>
<dbReference type="GO" id="GO:0008233">
    <property type="term" value="F:peptidase activity"/>
    <property type="evidence" value="ECO:0007669"/>
    <property type="project" value="UniProtKB-KW"/>
</dbReference>
<comment type="subunit">
    <text evidence="1">Binds to the N-terminal domain of the chaperone ClpA.</text>
</comment>
<accession>A0ABS2WQE6</accession>
<dbReference type="GO" id="GO:0006508">
    <property type="term" value="P:proteolysis"/>
    <property type="evidence" value="ECO:0007669"/>
    <property type="project" value="UniProtKB-KW"/>
</dbReference>
<comment type="caution">
    <text evidence="3">The sequence shown here is derived from an EMBL/GenBank/DDBJ whole genome shotgun (WGS) entry which is preliminary data.</text>
</comment>
<proteinExistence type="inferred from homology"/>
<dbReference type="InterPro" id="IPR014719">
    <property type="entry name" value="Ribosomal_bL12_C/ClpS-like"/>
</dbReference>
<reference evidence="3 4" key="2">
    <citation type="submission" date="2021-02" db="EMBL/GenBank/DDBJ databases">
        <title>Sulfurospirillum tamanensis sp. nov.</title>
        <authorList>
            <person name="Frolova A."/>
            <person name="Merkel A."/>
            <person name="Slobodkin A."/>
        </authorList>
    </citation>
    <scope>NUCLEOTIDE SEQUENCE [LARGE SCALE GENOMIC DNA]</scope>
    <source>
        <strain evidence="3 4">T05b</strain>
    </source>
</reference>
<dbReference type="InterPro" id="IPR022935">
    <property type="entry name" value="ClpS"/>
</dbReference>
<comment type="function">
    <text evidence="1">Involved in the modulation of the specificity of the ClpAP-mediated ATP-dependent protein degradation.</text>
</comment>
<reference evidence="4" key="1">
    <citation type="submission" date="2021-02" db="EMBL/GenBank/DDBJ databases">
        <title>Sulfurospirillum tamanensis sp. nov.</title>
        <authorList>
            <person name="Merkel A.Y."/>
        </authorList>
    </citation>
    <scope>NUCLEOTIDE SEQUENCE [LARGE SCALE GENOMIC DNA]</scope>
    <source>
        <strain evidence="4">T05b</strain>
    </source>
</reference>
<dbReference type="Gene3D" id="3.30.1390.10">
    <property type="match status" value="1"/>
</dbReference>
<evidence type="ECO:0000259" key="2">
    <source>
        <dbReference type="Pfam" id="PF02617"/>
    </source>
</evidence>
<dbReference type="InterPro" id="IPR003769">
    <property type="entry name" value="ClpS_core"/>
</dbReference>
<evidence type="ECO:0000313" key="4">
    <source>
        <dbReference type="Proteomes" id="UP000703590"/>
    </source>
</evidence>
<evidence type="ECO:0000313" key="3">
    <source>
        <dbReference type="EMBL" id="MBN2963911.1"/>
    </source>
</evidence>
<keyword evidence="3" id="KW-0378">Hydrolase</keyword>
<keyword evidence="4" id="KW-1185">Reference proteome</keyword>
<dbReference type="Proteomes" id="UP000703590">
    <property type="component" value="Unassembled WGS sequence"/>
</dbReference>
<reference evidence="3 4" key="3">
    <citation type="submission" date="2021-02" db="EMBL/GenBank/DDBJ databases">
        <authorList>
            <person name="Merkel A.Y."/>
        </authorList>
    </citation>
    <scope>NUCLEOTIDE SEQUENCE [LARGE SCALE GENOMIC DNA]</scope>
    <source>
        <strain evidence="3 4">T05b</strain>
    </source>
</reference>
<feature type="domain" description="Adaptor protein ClpS core" evidence="2">
    <location>
        <begin position="17"/>
        <end position="94"/>
    </location>
</feature>
<evidence type="ECO:0000256" key="1">
    <source>
        <dbReference type="HAMAP-Rule" id="MF_00302"/>
    </source>
</evidence>
<name>A0ABS2WQE6_9BACT</name>
<dbReference type="PANTHER" id="PTHR33473">
    <property type="entry name" value="ATP-DEPENDENT CLP PROTEASE ADAPTER PROTEIN CLPS1, CHLOROPLASTIC"/>
    <property type="match status" value="1"/>
</dbReference>
<sequence length="99" mass="11466">MAFKEELDTDLWVEVTPPRLYKVLLLNDDFTSMDFVVRVLVELFHHSHEKALEVMLAIHEKGRGVCGVYTREIAETKVVQVHRLAKSNAFPLRAVMEEE</sequence>
<comment type="similarity">
    <text evidence="1">Belongs to the ClpS family.</text>
</comment>
<dbReference type="SUPFAM" id="SSF54736">
    <property type="entry name" value="ClpS-like"/>
    <property type="match status" value="1"/>
</dbReference>
<dbReference type="Pfam" id="PF02617">
    <property type="entry name" value="ClpS"/>
    <property type="match status" value="1"/>
</dbReference>
<dbReference type="EMBL" id="JAFHKK010000005">
    <property type="protein sequence ID" value="MBN2963911.1"/>
    <property type="molecule type" value="Genomic_DNA"/>
</dbReference>
<keyword evidence="3" id="KW-0645">Protease</keyword>
<dbReference type="PANTHER" id="PTHR33473:SF19">
    <property type="entry name" value="ATP-DEPENDENT CLP PROTEASE ADAPTER PROTEIN CLPS"/>
    <property type="match status" value="1"/>
</dbReference>
<gene>
    <name evidence="1 3" type="primary">clpS</name>
    <name evidence="3" type="ORF">JWV37_03875</name>
</gene>
<protein>
    <recommendedName>
        <fullName evidence="1">ATP-dependent Clp protease adapter protein ClpS</fullName>
    </recommendedName>
</protein>
<dbReference type="RefSeq" id="WP_205458453.1">
    <property type="nucleotide sequence ID" value="NZ_JAFHKK010000005.1"/>
</dbReference>
<dbReference type="NCBIfam" id="NF000672">
    <property type="entry name" value="PRK00033.1-5"/>
    <property type="match status" value="1"/>
</dbReference>
<organism evidence="3 4">
    <name type="scientific">Sulfurospirillum tamanense</name>
    <dbReference type="NCBI Taxonomy" id="2813362"/>
    <lineage>
        <taxon>Bacteria</taxon>
        <taxon>Pseudomonadati</taxon>
        <taxon>Campylobacterota</taxon>
        <taxon>Epsilonproteobacteria</taxon>
        <taxon>Campylobacterales</taxon>
        <taxon>Sulfurospirillaceae</taxon>
        <taxon>Sulfurospirillum</taxon>
    </lineage>
</organism>